<protein>
    <submittedName>
        <fullName evidence="2">Acyl-CoA thioester hydrolase</fullName>
    </submittedName>
</protein>
<sequence>MADPASSLPDPVLSGQTGQVLSHPDDGHPAVLVQVALRWADMDAYGHVNNVQVARVLEEARIGAFGVPGGTGAPGLAAPVSLLGEGMPEGTQALIAEHTVKYRKPLEYRTVPVQVWVWVSAVKGASVEIAYSVRDGVEGTECVSATTTMVFATPSTGRPVRLTDQQRAALAALQG</sequence>
<organism evidence="2 3">
    <name type="scientific">Micrococcus terreus</name>
    <dbReference type="NCBI Taxonomy" id="574650"/>
    <lineage>
        <taxon>Bacteria</taxon>
        <taxon>Bacillati</taxon>
        <taxon>Actinomycetota</taxon>
        <taxon>Actinomycetes</taxon>
        <taxon>Micrococcales</taxon>
        <taxon>Micrococcaceae</taxon>
        <taxon>Micrococcus</taxon>
    </lineage>
</organism>
<feature type="region of interest" description="Disordered" evidence="1">
    <location>
        <begin position="1"/>
        <end position="25"/>
    </location>
</feature>
<dbReference type="PANTHER" id="PTHR31793:SF24">
    <property type="entry name" value="LONG-CHAIN ACYL-COA THIOESTERASE FADM"/>
    <property type="match status" value="1"/>
</dbReference>
<dbReference type="InterPro" id="IPR050563">
    <property type="entry name" value="4-hydroxybenzoyl-CoA_TE"/>
</dbReference>
<proteinExistence type="predicted"/>
<dbReference type="PANTHER" id="PTHR31793">
    <property type="entry name" value="4-HYDROXYBENZOYL-COA THIOESTERASE FAMILY MEMBER"/>
    <property type="match status" value="1"/>
</dbReference>
<accession>A0A1I7MMP8</accession>
<evidence type="ECO:0000313" key="3">
    <source>
        <dbReference type="Proteomes" id="UP000198881"/>
    </source>
</evidence>
<dbReference type="RefSeq" id="WP_425435616.1">
    <property type="nucleotide sequence ID" value="NZ_FPCG01000006.1"/>
</dbReference>
<dbReference type="GO" id="GO:0047617">
    <property type="term" value="F:fatty acyl-CoA hydrolase activity"/>
    <property type="evidence" value="ECO:0007669"/>
    <property type="project" value="TreeGrafter"/>
</dbReference>
<dbReference type="EMBL" id="FPCG01000006">
    <property type="protein sequence ID" value="SFV23203.1"/>
    <property type="molecule type" value="Genomic_DNA"/>
</dbReference>
<dbReference type="STRING" id="574650.SAMN04487966_10696"/>
<dbReference type="Pfam" id="PF13279">
    <property type="entry name" value="4HBT_2"/>
    <property type="match status" value="1"/>
</dbReference>
<evidence type="ECO:0000313" key="2">
    <source>
        <dbReference type="EMBL" id="SFV23203.1"/>
    </source>
</evidence>
<dbReference type="Gene3D" id="3.10.129.10">
    <property type="entry name" value="Hotdog Thioesterase"/>
    <property type="match status" value="1"/>
</dbReference>
<keyword evidence="3" id="KW-1185">Reference proteome</keyword>
<dbReference type="CDD" id="cd00586">
    <property type="entry name" value="4HBT"/>
    <property type="match status" value="1"/>
</dbReference>
<dbReference type="InterPro" id="IPR029069">
    <property type="entry name" value="HotDog_dom_sf"/>
</dbReference>
<dbReference type="Proteomes" id="UP000198881">
    <property type="component" value="Unassembled WGS sequence"/>
</dbReference>
<dbReference type="AlphaFoldDB" id="A0A1I7MMP8"/>
<gene>
    <name evidence="2" type="ORF">SAMN04487966_10696</name>
</gene>
<reference evidence="2 3" key="1">
    <citation type="submission" date="2016-10" db="EMBL/GenBank/DDBJ databases">
        <authorList>
            <person name="de Groot N.N."/>
        </authorList>
    </citation>
    <scope>NUCLEOTIDE SEQUENCE [LARGE SCALE GENOMIC DNA]</scope>
    <source>
        <strain evidence="2 3">CGMCC 1.7054</strain>
    </source>
</reference>
<keyword evidence="2" id="KW-0378">Hydrolase</keyword>
<dbReference type="SUPFAM" id="SSF54637">
    <property type="entry name" value="Thioesterase/thiol ester dehydrase-isomerase"/>
    <property type="match status" value="1"/>
</dbReference>
<evidence type="ECO:0000256" key="1">
    <source>
        <dbReference type="SAM" id="MobiDB-lite"/>
    </source>
</evidence>
<name>A0A1I7MMP8_9MICC</name>